<proteinExistence type="predicted"/>
<dbReference type="Proteomes" id="UP000270487">
    <property type="component" value="Chromosome"/>
</dbReference>
<dbReference type="SUPFAM" id="SSF47413">
    <property type="entry name" value="lambda repressor-like DNA-binding domains"/>
    <property type="match status" value="1"/>
</dbReference>
<dbReference type="Gene3D" id="1.10.260.40">
    <property type="entry name" value="lambda repressor-like DNA-binding domains"/>
    <property type="match status" value="1"/>
</dbReference>
<name>A0A3S4X3M3_SERFO</name>
<dbReference type="InterPro" id="IPR010982">
    <property type="entry name" value="Lambda_DNA-bd_dom_sf"/>
</dbReference>
<accession>A0A3S4X3M3</accession>
<gene>
    <name evidence="2" type="ORF">NCTC13193_01256</name>
</gene>
<evidence type="ECO:0000313" key="3">
    <source>
        <dbReference type="Proteomes" id="UP000270487"/>
    </source>
</evidence>
<evidence type="ECO:0000259" key="1">
    <source>
        <dbReference type="PROSITE" id="PS50943"/>
    </source>
</evidence>
<dbReference type="AlphaFoldDB" id="A0A3S4X3M3"/>
<dbReference type="PROSITE" id="PS50943">
    <property type="entry name" value="HTH_CROC1"/>
    <property type="match status" value="1"/>
</dbReference>
<dbReference type="GO" id="GO:0003677">
    <property type="term" value="F:DNA binding"/>
    <property type="evidence" value="ECO:0007669"/>
    <property type="project" value="InterPro"/>
</dbReference>
<feature type="domain" description="HTH cro/C1-type" evidence="1">
    <location>
        <begin position="35"/>
        <end position="70"/>
    </location>
</feature>
<dbReference type="Pfam" id="PF01381">
    <property type="entry name" value="HTH_3"/>
    <property type="match status" value="1"/>
</dbReference>
<dbReference type="InterPro" id="IPR001387">
    <property type="entry name" value="Cro/C1-type_HTH"/>
</dbReference>
<organism evidence="2 3">
    <name type="scientific">Serratia fonticola</name>
    <dbReference type="NCBI Taxonomy" id="47917"/>
    <lineage>
        <taxon>Bacteria</taxon>
        <taxon>Pseudomonadati</taxon>
        <taxon>Pseudomonadota</taxon>
        <taxon>Gammaproteobacteria</taxon>
        <taxon>Enterobacterales</taxon>
        <taxon>Yersiniaceae</taxon>
        <taxon>Serratia</taxon>
    </lineage>
</organism>
<evidence type="ECO:0000313" key="2">
    <source>
        <dbReference type="EMBL" id="VEI64778.1"/>
    </source>
</evidence>
<protein>
    <submittedName>
        <fullName evidence="2">Plasmid maintenance system antidote protein</fullName>
    </submittedName>
</protein>
<sequence>MEFLNIAKARVKTLEDPMVNYKNQSLIKEELDHIFQKMRKQAGLSQAELAKRLGVTPPAISRLEKNQLTPASKR</sequence>
<reference evidence="2 3" key="1">
    <citation type="submission" date="2018-12" db="EMBL/GenBank/DDBJ databases">
        <authorList>
            <consortium name="Pathogen Informatics"/>
        </authorList>
    </citation>
    <scope>NUCLEOTIDE SEQUENCE [LARGE SCALE GENOMIC DNA]</scope>
    <source>
        <strain evidence="2 3">NCTC13193</strain>
    </source>
</reference>
<dbReference type="EMBL" id="LR134492">
    <property type="protein sequence ID" value="VEI64778.1"/>
    <property type="molecule type" value="Genomic_DNA"/>
</dbReference>
<dbReference type="CDD" id="cd00093">
    <property type="entry name" value="HTH_XRE"/>
    <property type="match status" value="1"/>
</dbReference>
<dbReference type="RefSeq" id="WP_262187361.1">
    <property type="nucleotide sequence ID" value="NZ_CAMITP010000027.1"/>
</dbReference>